<dbReference type="SUPFAM" id="SSF52833">
    <property type="entry name" value="Thioredoxin-like"/>
    <property type="match status" value="1"/>
</dbReference>
<dbReference type="CDD" id="cd02947">
    <property type="entry name" value="TRX_family"/>
    <property type="match status" value="1"/>
</dbReference>
<evidence type="ECO:0000256" key="4">
    <source>
        <dbReference type="ARBA" id="ARBA00023284"/>
    </source>
</evidence>
<dbReference type="InterPro" id="IPR017937">
    <property type="entry name" value="Thioredoxin_CS"/>
</dbReference>
<keyword evidence="10" id="KW-1185">Reference proteome</keyword>
<reference evidence="9" key="1">
    <citation type="submission" date="2023-10" db="EMBL/GenBank/DDBJ databases">
        <title>Genome assemblies of two species of porcelain crab, Petrolisthes cinctipes and Petrolisthes manimaculis (Anomura: Porcellanidae).</title>
        <authorList>
            <person name="Angst P."/>
        </authorList>
    </citation>
    <scope>NUCLEOTIDE SEQUENCE</scope>
    <source>
        <strain evidence="9">PB745_01</strain>
        <tissue evidence="9">Gill</tissue>
    </source>
</reference>
<dbReference type="Proteomes" id="UP001286313">
    <property type="component" value="Unassembled WGS sequence"/>
</dbReference>
<gene>
    <name evidence="9" type="ORF">Pcinc_038937</name>
</gene>
<evidence type="ECO:0000256" key="7">
    <source>
        <dbReference type="PIRSR" id="PIRSR000077-4"/>
    </source>
</evidence>
<feature type="domain" description="Thioredoxin" evidence="8">
    <location>
        <begin position="1"/>
        <end position="105"/>
    </location>
</feature>
<comment type="caution">
    <text evidence="9">The sequence shown here is derived from an EMBL/GenBank/DDBJ whole genome shotgun (WGS) entry which is preliminary data.</text>
</comment>
<keyword evidence="3 7" id="KW-1015">Disulfide bond</keyword>
<evidence type="ECO:0000313" key="9">
    <source>
        <dbReference type="EMBL" id="KAK3854601.1"/>
    </source>
</evidence>
<evidence type="ECO:0000313" key="10">
    <source>
        <dbReference type="Proteomes" id="UP001286313"/>
    </source>
</evidence>
<protein>
    <recommendedName>
        <fullName evidence="5">Thioredoxin</fullName>
    </recommendedName>
</protein>
<dbReference type="Gene3D" id="3.40.30.10">
    <property type="entry name" value="Glutaredoxin"/>
    <property type="match status" value="1"/>
</dbReference>
<feature type="disulfide bond" description="Redox-active" evidence="7">
    <location>
        <begin position="32"/>
        <end position="35"/>
    </location>
</feature>
<evidence type="ECO:0000256" key="3">
    <source>
        <dbReference type="ARBA" id="ARBA00023157"/>
    </source>
</evidence>
<comment type="similarity">
    <text evidence="5">Belongs to the thioredoxin family.</text>
</comment>
<evidence type="ECO:0000256" key="6">
    <source>
        <dbReference type="PIRSR" id="PIRSR000077-1"/>
    </source>
</evidence>
<accession>A0AAE1BPN3</accession>
<dbReference type="PANTHER" id="PTHR46115">
    <property type="entry name" value="THIOREDOXIN-LIKE PROTEIN 1"/>
    <property type="match status" value="1"/>
</dbReference>
<keyword evidence="1" id="KW-0813">Transport</keyword>
<feature type="site" description="Contributes to redox potential value" evidence="6">
    <location>
        <position position="33"/>
    </location>
</feature>
<dbReference type="InterPro" id="IPR005746">
    <property type="entry name" value="Thioredoxin"/>
</dbReference>
<feature type="site" description="Deprotonates C-terminal active site Cys" evidence="6">
    <location>
        <position position="26"/>
    </location>
</feature>
<keyword evidence="4 7" id="KW-0676">Redox-active center</keyword>
<keyword evidence="2" id="KW-0249">Electron transport</keyword>
<dbReference type="EMBL" id="JAWQEG010006515">
    <property type="protein sequence ID" value="KAK3854601.1"/>
    <property type="molecule type" value="Genomic_DNA"/>
</dbReference>
<feature type="site" description="Contributes to redox potential value" evidence="6">
    <location>
        <position position="34"/>
    </location>
</feature>
<sequence length="105" mass="11902">MVHQCTSKDDFTAQLTEAGGKLVIVDFYATWCGPCKIIAPKLEAMSKVKTNVVFLKVDVDENEEVAQEYQITCMPTFLFFKNGKKVDSFSGASEDKIKEYIEKYE</sequence>
<dbReference type="InterPro" id="IPR036249">
    <property type="entry name" value="Thioredoxin-like_sf"/>
</dbReference>
<proteinExistence type="inferred from homology"/>
<evidence type="ECO:0000259" key="8">
    <source>
        <dbReference type="PROSITE" id="PS51352"/>
    </source>
</evidence>
<dbReference type="InterPro" id="IPR013766">
    <property type="entry name" value="Thioredoxin_domain"/>
</dbReference>
<dbReference type="PRINTS" id="PR00421">
    <property type="entry name" value="THIOREDOXIN"/>
</dbReference>
<evidence type="ECO:0000256" key="5">
    <source>
        <dbReference type="PIRNR" id="PIRNR000077"/>
    </source>
</evidence>
<dbReference type="NCBIfam" id="TIGR01068">
    <property type="entry name" value="thioredoxin"/>
    <property type="match status" value="1"/>
</dbReference>
<name>A0AAE1BPN3_PETCI</name>
<feature type="active site" description="Nucleophile" evidence="6">
    <location>
        <position position="35"/>
    </location>
</feature>
<dbReference type="GO" id="GO:0015035">
    <property type="term" value="F:protein-disulfide reductase activity"/>
    <property type="evidence" value="ECO:0007669"/>
    <property type="project" value="InterPro"/>
</dbReference>
<evidence type="ECO:0000256" key="2">
    <source>
        <dbReference type="ARBA" id="ARBA00022982"/>
    </source>
</evidence>
<dbReference type="PIRSF" id="PIRSF000077">
    <property type="entry name" value="Thioredoxin"/>
    <property type="match status" value="1"/>
</dbReference>
<feature type="active site" description="Nucleophile" evidence="6">
    <location>
        <position position="32"/>
    </location>
</feature>
<organism evidence="9 10">
    <name type="scientific">Petrolisthes cinctipes</name>
    <name type="common">Flat porcelain crab</name>
    <dbReference type="NCBI Taxonomy" id="88211"/>
    <lineage>
        <taxon>Eukaryota</taxon>
        <taxon>Metazoa</taxon>
        <taxon>Ecdysozoa</taxon>
        <taxon>Arthropoda</taxon>
        <taxon>Crustacea</taxon>
        <taxon>Multicrustacea</taxon>
        <taxon>Malacostraca</taxon>
        <taxon>Eumalacostraca</taxon>
        <taxon>Eucarida</taxon>
        <taxon>Decapoda</taxon>
        <taxon>Pleocyemata</taxon>
        <taxon>Anomura</taxon>
        <taxon>Galatheoidea</taxon>
        <taxon>Porcellanidae</taxon>
        <taxon>Petrolisthes</taxon>
    </lineage>
</organism>
<evidence type="ECO:0000256" key="1">
    <source>
        <dbReference type="ARBA" id="ARBA00022448"/>
    </source>
</evidence>
<dbReference type="PROSITE" id="PS51352">
    <property type="entry name" value="THIOREDOXIN_2"/>
    <property type="match status" value="1"/>
</dbReference>
<dbReference type="AlphaFoldDB" id="A0AAE1BPN3"/>
<dbReference type="Pfam" id="PF00085">
    <property type="entry name" value="Thioredoxin"/>
    <property type="match status" value="1"/>
</dbReference>
<dbReference type="FunFam" id="3.40.30.10:FF:000104">
    <property type="entry name" value="Thioredoxin"/>
    <property type="match status" value="1"/>
</dbReference>
<dbReference type="PROSITE" id="PS00194">
    <property type="entry name" value="THIOREDOXIN_1"/>
    <property type="match status" value="1"/>
</dbReference>